<protein>
    <submittedName>
        <fullName evidence="1">Nucleocapsid protein</fullName>
    </submittedName>
</protein>
<dbReference type="GO" id="GO:0019013">
    <property type="term" value="C:viral nucleocapsid"/>
    <property type="evidence" value="ECO:0007669"/>
    <property type="project" value="UniProtKB-KW"/>
</dbReference>
<evidence type="ECO:0000313" key="1">
    <source>
        <dbReference type="EMBL" id="DBA56642.1"/>
    </source>
</evidence>
<sequence>MNYTRIVDNLRVHSRAGRLTSELAARFRPHEALVATLTPIVLPEVHIQQVSDRINTPELRAILLAKAYSNFYPPQGESPSPMALMGSIASLLMNVLEPRFVLRGQELFSAFTSAGMTARIIEYNTAEEVIALLNDPRVQAFYGLFSEENRELYVHHRDQQIMCIGIILLTIGKSVNPDNYEGWVNNRIRTFQGALGILPNHCCWALAQCPVQEVLACSYSFMSASFDLRKLFFRICISAARDIHRVAAIFREVVMFLQGVEMGHIIMIDRYIFAKYPELLRIRALRDNMEAMNNAWTYLASLDPGERYFAKLLYNKDQTAALNRNNFSLLATAAIAAAQCEIPSMRFYRGGNVTGTTGALVETVKQYLNLRLNLSYLSIMQSQYAYMTEEEKKRYLVQAESVTQGVSLFELPQQEAPPVERAIPRLVRE</sequence>
<reference evidence="1" key="1">
    <citation type="journal article" date="2024" name="Microb. Genom.">
        <title>The hidden RNA viruses in Blattodea (cockroach and termite).</title>
        <authorList>
            <person name="Fan J."/>
            <person name="Jiang S."/>
            <person name="Li W."/>
            <person name="Li J."/>
            <person name="Pang R."/>
            <person name="Wu H."/>
        </authorList>
    </citation>
    <scope>NUCLEOTIDE SEQUENCE</scope>
    <source>
        <strain evidence="1">DE2017</strain>
    </source>
</reference>
<keyword evidence="1" id="KW-0946">Virion</keyword>
<organism evidence="1">
    <name type="scientific">Macrotermes subhyalinus lispivirus 1</name>
    <dbReference type="NCBI Taxonomy" id="3133482"/>
    <lineage>
        <taxon>Viruses</taxon>
        <taxon>Riboviria</taxon>
        <taxon>Orthornavirae</taxon>
        <taxon>Negarnaviricota</taxon>
        <taxon>Haploviricotina</taxon>
        <taxon>Monjiviricetes</taxon>
        <taxon>Mononegavirales</taxon>
        <taxon>Lispiviridae</taxon>
    </lineage>
</organism>
<proteinExistence type="predicted"/>
<name>A0AAT9JA12_9MONO</name>
<accession>A0AAT9JA12</accession>
<keyword evidence="1" id="KW-0543">Viral nucleoprotein</keyword>
<dbReference type="EMBL" id="BK067121">
    <property type="protein sequence ID" value="DBA56642.1"/>
    <property type="molecule type" value="Viral_cRNA"/>
</dbReference>